<reference evidence="2 3" key="1">
    <citation type="submission" date="2019-03" db="EMBL/GenBank/DDBJ databases">
        <title>First draft genome of Liparis tanakae, snailfish: a comprehensive survey of snailfish specific genes.</title>
        <authorList>
            <person name="Kim W."/>
            <person name="Song I."/>
            <person name="Jeong J.-H."/>
            <person name="Kim D."/>
            <person name="Kim S."/>
            <person name="Ryu S."/>
            <person name="Song J.Y."/>
            <person name="Lee S.K."/>
        </authorList>
    </citation>
    <scope>NUCLEOTIDE SEQUENCE [LARGE SCALE GENOMIC DNA]</scope>
    <source>
        <tissue evidence="2">Muscle</tissue>
    </source>
</reference>
<evidence type="ECO:0000256" key="1">
    <source>
        <dbReference type="SAM" id="MobiDB-lite"/>
    </source>
</evidence>
<dbReference type="EMBL" id="SRLO01021950">
    <property type="protein sequence ID" value="TNN22551.1"/>
    <property type="molecule type" value="Genomic_DNA"/>
</dbReference>
<name>A0A4Z2E1B2_9TELE</name>
<organism evidence="2 3">
    <name type="scientific">Liparis tanakae</name>
    <name type="common">Tanaka's snailfish</name>
    <dbReference type="NCBI Taxonomy" id="230148"/>
    <lineage>
        <taxon>Eukaryota</taxon>
        <taxon>Metazoa</taxon>
        <taxon>Chordata</taxon>
        <taxon>Craniata</taxon>
        <taxon>Vertebrata</taxon>
        <taxon>Euteleostomi</taxon>
        <taxon>Actinopterygii</taxon>
        <taxon>Neopterygii</taxon>
        <taxon>Teleostei</taxon>
        <taxon>Neoteleostei</taxon>
        <taxon>Acanthomorphata</taxon>
        <taxon>Eupercaria</taxon>
        <taxon>Perciformes</taxon>
        <taxon>Cottioidei</taxon>
        <taxon>Cottales</taxon>
        <taxon>Liparidae</taxon>
        <taxon>Liparis</taxon>
    </lineage>
</organism>
<proteinExistence type="predicted"/>
<gene>
    <name evidence="2" type="ORF">EYF80_067335</name>
</gene>
<accession>A0A4Z2E1B2</accession>
<dbReference type="Proteomes" id="UP000314294">
    <property type="component" value="Unassembled WGS sequence"/>
</dbReference>
<evidence type="ECO:0000313" key="2">
    <source>
        <dbReference type="EMBL" id="TNN22551.1"/>
    </source>
</evidence>
<comment type="caution">
    <text evidence="2">The sequence shown here is derived from an EMBL/GenBank/DDBJ whole genome shotgun (WGS) entry which is preliminary data.</text>
</comment>
<keyword evidence="3" id="KW-1185">Reference proteome</keyword>
<dbReference type="AlphaFoldDB" id="A0A4Z2E1B2"/>
<sequence>MIFVKLSPDYTLEQVSLLTARCRHLEGQLEDATRKPSPASATEHLAPLLPDNTHLQKQGPTEGILHGGSRATL</sequence>
<evidence type="ECO:0000313" key="3">
    <source>
        <dbReference type="Proteomes" id="UP000314294"/>
    </source>
</evidence>
<protein>
    <submittedName>
        <fullName evidence="2">Uncharacterized protein</fullName>
    </submittedName>
</protein>
<feature type="region of interest" description="Disordered" evidence="1">
    <location>
        <begin position="29"/>
        <end position="73"/>
    </location>
</feature>